<dbReference type="OrthoDB" id="1902663at2759"/>
<comment type="similarity">
    <text evidence="1">Belongs to the DRM1/ARP family.</text>
</comment>
<evidence type="ECO:0000256" key="1">
    <source>
        <dbReference type="ARBA" id="ARBA00010502"/>
    </source>
</evidence>
<dbReference type="Pfam" id="PF05564">
    <property type="entry name" value="Auxin_repressed"/>
    <property type="match status" value="1"/>
</dbReference>
<feature type="compositionally biased region" description="Low complexity" evidence="2">
    <location>
        <begin position="56"/>
        <end position="66"/>
    </location>
</feature>
<sequence>MVLLDKLWDDVLAGPHPEQGLGKLRKIRPLTIKEGEGEGSKTQRSMSLPPTPATPTTPVTPTTPSTPRKENVWRSVFHPGSNLATKGRGNELFDKPHPNSPTVYDWYVQHIILILMHMLYSGETRSKHR</sequence>
<feature type="region of interest" description="Disordered" evidence="2">
    <location>
        <begin position="14"/>
        <end position="96"/>
    </location>
</feature>
<proteinExistence type="inferred from homology"/>
<dbReference type="EMBL" id="JABCRI010000001">
    <property type="protein sequence ID" value="KAF8413848.1"/>
    <property type="molecule type" value="Genomic_DNA"/>
</dbReference>
<evidence type="ECO:0000313" key="3">
    <source>
        <dbReference type="EMBL" id="KAF8413848.1"/>
    </source>
</evidence>
<dbReference type="Proteomes" id="UP000655225">
    <property type="component" value="Unassembled WGS sequence"/>
</dbReference>
<keyword evidence="4" id="KW-1185">Reference proteome</keyword>
<reference evidence="3 4" key="1">
    <citation type="submission" date="2020-04" db="EMBL/GenBank/DDBJ databases">
        <title>Plant Genome Project.</title>
        <authorList>
            <person name="Zhang R.-G."/>
        </authorList>
    </citation>
    <scope>NUCLEOTIDE SEQUENCE [LARGE SCALE GENOMIC DNA]</scope>
    <source>
        <strain evidence="3">YNK0</strain>
        <tissue evidence="3">Leaf</tissue>
    </source>
</reference>
<dbReference type="PANTHER" id="PTHR33565">
    <property type="entry name" value="DORMANCY-ASSOCIATED PROTEIN 1"/>
    <property type="match status" value="1"/>
</dbReference>
<dbReference type="InterPro" id="IPR008406">
    <property type="entry name" value="DRM/ARP"/>
</dbReference>
<comment type="caution">
    <text evidence="3">The sequence shown here is derived from an EMBL/GenBank/DDBJ whole genome shotgun (WGS) entry which is preliminary data.</text>
</comment>
<dbReference type="OMA" id="NKVMHRS"/>
<dbReference type="PANTHER" id="PTHR33565:SF2">
    <property type="entry name" value="DORMANCY-ASSOCIATED PROTEIN 1"/>
    <property type="match status" value="1"/>
</dbReference>
<accession>A0A835DRH4</accession>
<organism evidence="3 4">
    <name type="scientific">Tetracentron sinense</name>
    <name type="common">Spur-leaf</name>
    <dbReference type="NCBI Taxonomy" id="13715"/>
    <lineage>
        <taxon>Eukaryota</taxon>
        <taxon>Viridiplantae</taxon>
        <taxon>Streptophyta</taxon>
        <taxon>Embryophyta</taxon>
        <taxon>Tracheophyta</taxon>
        <taxon>Spermatophyta</taxon>
        <taxon>Magnoliopsida</taxon>
        <taxon>Trochodendrales</taxon>
        <taxon>Trochodendraceae</taxon>
        <taxon>Tetracentron</taxon>
    </lineage>
</organism>
<protein>
    <submittedName>
        <fullName evidence="3">Uncharacterized protein</fullName>
    </submittedName>
</protein>
<name>A0A835DRH4_TETSI</name>
<dbReference type="AlphaFoldDB" id="A0A835DRH4"/>
<feature type="compositionally biased region" description="Basic and acidic residues" evidence="2">
    <location>
        <begin position="31"/>
        <end position="41"/>
    </location>
</feature>
<evidence type="ECO:0000313" key="4">
    <source>
        <dbReference type="Proteomes" id="UP000655225"/>
    </source>
</evidence>
<gene>
    <name evidence="3" type="ORF">HHK36_001842</name>
</gene>
<evidence type="ECO:0000256" key="2">
    <source>
        <dbReference type="SAM" id="MobiDB-lite"/>
    </source>
</evidence>